<dbReference type="EMBL" id="JXXN02003194">
    <property type="protein sequence ID" value="THD21857.1"/>
    <property type="molecule type" value="Genomic_DNA"/>
</dbReference>
<dbReference type="Pfam" id="PF00587">
    <property type="entry name" value="tRNA-synt_2b"/>
    <property type="match status" value="1"/>
</dbReference>
<reference evidence="10" key="1">
    <citation type="submission" date="2019-03" db="EMBL/GenBank/DDBJ databases">
        <title>Improved annotation for the trematode Fasciola hepatica.</title>
        <authorList>
            <person name="Choi Y.-J."/>
            <person name="Martin J."/>
            <person name="Mitreva M."/>
        </authorList>
    </citation>
    <scope>NUCLEOTIDE SEQUENCE [LARGE SCALE GENOMIC DNA]</scope>
</reference>
<dbReference type="EC" id="6.1.1.15" evidence="1"/>
<protein>
    <recommendedName>
        <fullName evidence="1">proline--tRNA ligase</fullName>
        <ecNumber evidence="1">6.1.1.15</ecNumber>
    </recommendedName>
    <alternativeName>
        <fullName evidence="7">Prolyl-tRNA synthetase</fullName>
    </alternativeName>
</protein>
<dbReference type="InterPro" id="IPR045864">
    <property type="entry name" value="aa-tRNA-synth_II/BPL/LPL"/>
</dbReference>
<feature type="domain" description="Aminoacyl-transfer RNA synthetases class-II family profile" evidence="9">
    <location>
        <begin position="67"/>
        <end position="332"/>
    </location>
</feature>
<dbReference type="PANTHER" id="PTHR42753">
    <property type="entry name" value="MITOCHONDRIAL RIBOSOME PROTEIN L39/PROLYL-TRNA LIGASE FAMILY MEMBER"/>
    <property type="match status" value="1"/>
</dbReference>
<dbReference type="CDD" id="cd00779">
    <property type="entry name" value="ProRS_core_prok"/>
    <property type="match status" value="1"/>
</dbReference>
<dbReference type="InterPro" id="IPR002316">
    <property type="entry name" value="Pro-tRNA-ligase_IIa"/>
</dbReference>
<evidence type="ECO:0000256" key="1">
    <source>
        <dbReference type="ARBA" id="ARBA00012831"/>
    </source>
</evidence>
<proteinExistence type="predicted"/>
<dbReference type="GO" id="GO:0004827">
    <property type="term" value="F:proline-tRNA ligase activity"/>
    <property type="evidence" value="ECO:0007669"/>
    <property type="project" value="UniProtKB-EC"/>
</dbReference>
<sequence>MISNPDRFAAMSAYSFYSRCMKQAAPIFPTANDQSLSQRLLLYSGFISSSSPGIFALWPNFVRALDKLSALVNRKMTHLGAQRVILPALGSRSIWETSGRWKTNESQLFLLKDRCGKEFCLQPTHEEEITTIVRSLGLSYRQLPLLVYQISNKFRDEMRPRYGLIRCREFVMKDLYSFDETYENALVTYNNVCKIYSELFGELKLPYYRVLADAGDIGGNLSHEFHLPIPVGEDRLCVCSKCGLGYNAEVKDGLKQLNCRTSVPEQCSHSIREIRGLEIAHCFLLGVRYSKCLDATFNFPKGKAFFEMGCYGIGMTRLLAAAVEYLTAAAFPNLSLEQITDLRWPPGLAPFSAALALQKQNARDALDPTELKSVLDSLSHESDGSPIKQSMDGDFLVDDRPGLTLGRKLVDLKRLGIPWIVVIKAHRVAQPVYELVNVYSDVSHEATLDQVRLALRHPQTFTSNDLPRWSPYNCTVTTAD</sequence>
<evidence type="ECO:0000259" key="9">
    <source>
        <dbReference type="PROSITE" id="PS50862"/>
    </source>
</evidence>
<comment type="catalytic activity">
    <reaction evidence="8">
        <text>tRNA(Pro) + L-proline + ATP = L-prolyl-tRNA(Pro) + AMP + diphosphate</text>
        <dbReference type="Rhea" id="RHEA:14305"/>
        <dbReference type="Rhea" id="RHEA-COMP:9700"/>
        <dbReference type="Rhea" id="RHEA-COMP:9702"/>
        <dbReference type="ChEBI" id="CHEBI:30616"/>
        <dbReference type="ChEBI" id="CHEBI:33019"/>
        <dbReference type="ChEBI" id="CHEBI:60039"/>
        <dbReference type="ChEBI" id="CHEBI:78442"/>
        <dbReference type="ChEBI" id="CHEBI:78532"/>
        <dbReference type="ChEBI" id="CHEBI:456215"/>
        <dbReference type="EC" id="6.1.1.15"/>
    </reaction>
</comment>
<dbReference type="PROSITE" id="PS50862">
    <property type="entry name" value="AA_TRNA_LIGASE_II"/>
    <property type="match status" value="1"/>
</dbReference>
<dbReference type="InterPro" id="IPR036621">
    <property type="entry name" value="Anticodon-bd_dom_sf"/>
</dbReference>
<keyword evidence="5" id="KW-0648">Protein biosynthesis</keyword>
<dbReference type="InterPro" id="IPR033730">
    <property type="entry name" value="ProRS_core_prok"/>
</dbReference>
<dbReference type="GO" id="GO:0006433">
    <property type="term" value="P:prolyl-tRNA aminoacylation"/>
    <property type="evidence" value="ECO:0007669"/>
    <property type="project" value="InterPro"/>
</dbReference>
<dbReference type="Gene3D" id="3.30.930.10">
    <property type="entry name" value="Bira Bifunctional Protein, Domain 2"/>
    <property type="match status" value="1"/>
</dbReference>
<accession>A0A4E0RM45</accession>
<gene>
    <name evidence="10" type="ORF">D915_006900</name>
</gene>
<evidence type="ECO:0000256" key="7">
    <source>
        <dbReference type="ARBA" id="ARBA00029731"/>
    </source>
</evidence>
<evidence type="ECO:0000313" key="10">
    <source>
        <dbReference type="EMBL" id="THD21857.1"/>
    </source>
</evidence>
<evidence type="ECO:0000256" key="5">
    <source>
        <dbReference type="ARBA" id="ARBA00022917"/>
    </source>
</evidence>
<dbReference type="AlphaFoldDB" id="A0A4E0RM45"/>
<evidence type="ECO:0000256" key="3">
    <source>
        <dbReference type="ARBA" id="ARBA00022741"/>
    </source>
</evidence>
<organism evidence="10 11">
    <name type="scientific">Fasciola hepatica</name>
    <name type="common">Liver fluke</name>
    <dbReference type="NCBI Taxonomy" id="6192"/>
    <lineage>
        <taxon>Eukaryota</taxon>
        <taxon>Metazoa</taxon>
        <taxon>Spiralia</taxon>
        <taxon>Lophotrochozoa</taxon>
        <taxon>Platyhelminthes</taxon>
        <taxon>Trematoda</taxon>
        <taxon>Digenea</taxon>
        <taxon>Plagiorchiida</taxon>
        <taxon>Echinostomata</taxon>
        <taxon>Echinostomatoidea</taxon>
        <taxon>Fasciolidae</taxon>
        <taxon>Fasciola</taxon>
    </lineage>
</organism>
<dbReference type="Gene3D" id="3.40.50.800">
    <property type="entry name" value="Anticodon-binding domain"/>
    <property type="match status" value="1"/>
</dbReference>
<evidence type="ECO:0000256" key="6">
    <source>
        <dbReference type="ARBA" id="ARBA00023146"/>
    </source>
</evidence>
<dbReference type="SUPFAM" id="SSF55681">
    <property type="entry name" value="Class II aaRS and biotin synthetases"/>
    <property type="match status" value="1"/>
</dbReference>
<dbReference type="Proteomes" id="UP000230066">
    <property type="component" value="Unassembled WGS sequence"/>
</dbReference>
<evidence type="ECO:0000313" key="11">
    <source>
        <dbReference type="Proteomes" id="UP000230066"/>
    </source>
</evidence>
<comment type="caution">
    <text evidence="10">The sequence shown here is derived from an EMBL/GenBank/DDBJ whole genome shotgun (WGS) entry which is preliminary data.</text>
</comment>
<dbReference type="SUPFAM" id="SSF52954">
    <property type="entry name" value="Class II aaRS ABD-related"/>
    <property type="match status" value="1"/>
</dbReference>
<keyword evidence="3" id="KW-0547">Nucleotide-binding</keyword>
<keyword evidence="4" id="KW-0067">ATP-binding</keyword>
<evidence type="ECO:0000256" key="2">
    <source>
        <dbReference type="ARBA" id="ARBA00022598"/>
    </source>
</evidence>
<evidence type="ECO:0000256" key="4">
    <source>
        <dbReference type="ARBA" id="ARBA00022840"/>
    </source>
</evidence>
<evidence type="ECO:0000256" key="8">
    <source>
        <dbReference type="ARBA" id="ARBA00047671"/>
    </source>
</evidence>
<dbReference type="GO" id="GO:0005739">
    <property type="term" value="C:mitochondrion"/>
    <property type="evidence" value="ECO:0007669"/>
    <property type="project" value="TreeGrafter"/>
</dbReference>
<dbReference type="GO" id="GO:0005524">
    <property type="term" value="F:ATP binding"/>
    <property type="evidence" value="ECO:0007669"/>
    <property type="project" value="UniProtKB-KW"/>
</dbReference>
<name>A0A4E0RM45_FASHE</name>
<dbReference type="InterPro" id="IPR006195">
    <property type="entry name" value="aa-tRNA-synth_II"/>
</dbReference>
<dbReference type="InterPro" id="IPR050062">
    <property type="entry name" value="Pro-tRNA_synthetase"/>
</dbReference>
<dbReference type="PANTHER" id="PTHR42753:SF10">
    <property type="entry name" value="PROLINE--TRNA LIGASE, MITOCHONDRIAL-RELATED"/>
    <property type="match status" value="1"/>
</dbReference>
<dbReference type="PRINTS" id="PR01046">
    <property type="entry name" value="TRNASYNTHPRO"/>
</dbReference>
<dbReference type="InterPro" id="IPR002314">
    <property type="entry name" value="aa-tRNA-synt_IIb"/>
</dbReference>
<keyword evidence="6 10" id="KW-0030">Aminoacyl-tRNA synthetase</keyword>
<keyword evidence="2" id="KW-0436">Ligase</keyword>
<keyword evidence="11" id="KW-1185">Reference proteome</keyword>